<dbReference type="Proteomes" id="UP000826656">
    <property type="component" value="Unassembled WGS sequence"/>
</dbReference>
<organism evidence="1 2">
    <name type="scientific">Solanum tuberosum</name>
    <name type="common">Potato</name>
    <dbReference type="NCBI Taxonomy" id="4113"/>
    <lineage>
        <taxon>Eukaryota</taxon>
        <taxon>Viridiplantae</taxon>
        <taxon>Streptophyta</taxon>
        <taxon>Embryophyta</taxon>
        <taxon>Tracheophyta</taxon>
        <taxon>Spermatophyta</taxon>
        <taxon>Magnoliopsida</taxon>
        <taxon>eudicotyledons</taxon>
        <taxon>Gunneridae</taxon>
        <taxon>Pentapetalae</taxon>
        <taxon>asterids</taxon>
        <taxon>lamiids</taxon>
        <taxon>Solanales</taxon>
        <taxon>Solanaceae</taxon>
        <taxon>Solanoideae</taxon>
        <taxon>Solaneae</taxon>
        <taxon>Solanum</taxon>
    </lineage>
</organism>
<dbReference type="EMBL" id="JAIVGD010000011">
    <property type="protein sequence ID" value="KAH0769535.1"/>
    <property type="molecule type" value="Genomic_DNA"/>
</dbReference>
<gene>
    <name evidence="1" type="ORF">KY290_013516</name>
</gene>
<accession>A0ABQ7VML4</accession>
<comment type="caution">
    <text evidence="1">The sequence shown here is derived from an EMBL/GenBank/DDBJ whole genome shotgun (WGS) entry which is preliminary data.</text>
</comment>
<evidence type="ECO:0000313" key="1">
    <source>
        <dbReference type="EMBL" id="KAH0769535.1"/>
    </source>
</evidence>
<dbReference type="InterPro" id="IPR036397">
    <property type="entry name" value="RNaseH_sf"/>
</dbReference>
<reference evidence="1 2" key="1">
    <citation type="journal article" date="2021" name="bioRxiv">
        <title>Chromosome-scale and haplotype-resolved genome assembly of a tetraploid potato cultivar.</title>
        <authorList>
            <person name="Sun H."/>
            <person name="Jiao W.-B."/>
            <person name="Krause K."/>
            <person name="Campoy J.A."/>
            <person name="Goel M."/>
            <person name="Folz-Donahue K."/>
            <person name="Kukat C."/>
            <person name="Huettel B."/>
            <person name="Schneeberger K."/>
        </authorList>
    </citation>
    <scope>NUCLEOTIDE SEQUENCE [LARGE SCALE GENOMIC DNA]</scope>
    <source>
        <strain evidence="1">SolTubOtavaFocal</strain>
        <tissue evidence="1">Leaves</tissue>
    </source>
</reference>
<dbReference type="Gene3D" id="3.30.420.10">
    <property type="entry name" value="Ribonuclease H-like superfamily/Ribonuclease H"/>
    <property type="match status" value="1"/>
</dbReference>
<sequence>MPKEWPQWLSLDELWYNTSYHSSMHMPFYEAVYGQQPPSLLPYMLIPNWIWLIGGSRQEKPH</sequence>
<keyword evidence="2" id="KW-1185">Reference proteome</keyword>
<proteinExistence type="predicted"/>
<evidence type="ECO:0000313" key="2">
    <source>
        <dbReference type="Proteomes" id="UP000826656"/>
    </source>
</evidence>
<protein>
    <submittedName>
        <fullName evidence="1">Uncharacterized protein</fullName>
    </submittedName>
</protein>
<name>A0ABQ7VML4_SOLTU</name>